<dbReference type="AlphaFoldDB" id="A0A0F9CHJ9"/>
<organism evidence="2">
    <name type="scientific">marine sediment metagenome</name>
    <dbReference type="NCBI Taxonomy" id="412755"/>
    <lineage>
        <taxon>unclassified sequences</taxon>
        <taxon>metagenomes</taxon>
        <taxon>ecological metagenomes</taxon>
    </lineage>
</organism>
<protein>
    <recommendedName>
        <fullName evidence="1">DUF1937 domain-containing protein</fullName>
    </recommendedName>
</protein>
<dbReference type="SUPFAM" id="SSF52309">
    <property type="entry name" value="N-(deoxy)ribosyltransferase-like"/>
    <property type="match status" value="1"/>
</dbReference>
<gene>
    <name evidence="2" type="ORF">LCGC14_2608580</name>
</gene>
<evidence type="ECO:0000313" key="2">
    <source>
        <dbReference type="EMBL" id="KKL05181.1"/>
    </source>
</evidence>
<dbReference type="InterPro" id="IPR015235">
    <property type="entry name" value="DUF1937"/>
</dbReference>
<evidence type="ECO:0000259" key="1">
    <source>
        <dbReference type="Pfam" id="PF09152"/>
    </source>
</evidence>
<name>A0A0F9CHJ9_9ZZZZ</name>
<sequence>MIYLASPYSHDNEDIRKMRYYDACHATAALMEQGKFVFSPIVNSHPLVRFGLPGGWDYWQHFDVTMISKCDELVVLKLDGWKKSRGINNELKIAKFLGKPITKLFL</sequence>
<reference evidence="2" key="1">
    <citation type="journal article" date="2015" name="Nature">
        <title>Complex archaea that bridge the gap between prokaryotes and eukaryotes.</title>
        <authorList>
            <person name="Spang A."/>
            <person name="Saw J.H."/>
            <person name="Jorgensen S.L."/>
            <person name="Zaremba-Niedzwiedzka K."/>
            <person name="Martijn J."/>
            <person name="Lind A.E."/>
            <person name="van Eijk R."/>
            <person name="Schleper C."/>
            <person name="Guy L."/>
            <person name="Ettema T.J."/>
        </authorList>
    </citation>
    <scope>NUCLEOTIDE SEQUENCE</scope>
</reference>
<accession>A0A0F9CHJ9</accession>
<feature type="non-terminal residue" evidence="2">
    <location>
        <position position="106"/>
    </location>
</feature>
<feature type="domain" description="DUF1937" evidence="1">
    <location>
        <begin position="2"/>
        <end position="102"/>
    </location>
</feature>
<dbReference type="Pfam" id="PF09152">
    <property type="entry name" value="DUF1937"/>
    <property type="match status" value="1"/>
</dbReference>
<dbReference type="Gene3D" id="3.40.50.10400">
    <property type="entry name" value="Hypothetical protein PA1492"/>
    <property type="match status" value="1"/>
</dbReference>
<dbReference type="EMBL" id="LAZR01044221">
    <property type="protein sequence ID" value="KKL05181.1"/>
    <property type="molecule type" value="Genomic_DNA"/>
</dbReference>
<comment type="caution">
    <text evidence="2">The sequence shown here is derived from an EMBL/GenBank/DDBJ whole genome shotgun (WGS) entry which is preliminary data.</text>
</comment>
<proteinExistence type="predicted"/>